<protein>
    <recommendedName>
        <fullName evidence="1">N-acetyltransferase domain-containing protein</fullName>
    </recommendedName>
</protein>
<organism evidence="2 3">
    <name type="scientific">Myriangium duriaei CBS 260.36</name>
    <dbReference type="NCBI Taxonomy" id="1168546"/>
    <lineage>
        <taxon>Eukaryota</taxon>
        <taxon>Fungi</taxon>
        <taxon>Dikarya</taxon>
        <taxon>Ascomycota</taxon>
        <taxon>Pezizomycotina</taxon>
        <taxon>Dothideomycetes</taxon>
        <taxon>Dothideomycetidae</taxon>
        <taxon>Myriangiales</taxon>
        <taxon>Myriangiaceae</taxon>
        <taxon>Myriangium</taxon>
    </lineage>
</organism>
<sequence>MTQQSGASTLAKDIILLPWDSDSPDQVQRLIKQRVDCGWNAEKVESSWASLQKSGTKCLYWVGFSADRIEKSDELQNLLAKFMKDQTFLQDTATSIRNVARKPSGKDFCAIGHVSLDTENTTIGYLNLDPIPESYWITSFFIDYSLQSLGFGRSVMDTVEGMATDPPLSAKTLVLDTLHRDDQVMIAVKYHGQEPKISNQAWYERRGYRLFFTAQNHYRNPDKNGQVIDMRTVFMRRDLE</sequence>
<dbReference type="InterPro" id="IPR016181">
    <property type="entry name" value="Acyl_CoA_acyltransferase"/>
</dbReference>
<proteinExistence type="predicted"/>
<comment type="caution">
    <text evidence="2">The sequence shown here is derived from an EMBL/GenBank/DDBJ whole genome shotgun (WGS) entry which is preliminary data.</text>
</comment>
<keyword evidence="3" id="KW-1185">Reference proteome</keyword>
<dbReference type="PROSITE" id="PS51186">
    <property type="entry name" value="GNAT"/>
    <property type="match status" value="1"/>
</dbReference>
<dbReference type="OrthoDB" id="2326446at2759"/>
<reference evidence="2" key="1">
    <citation type="journal article" date="2020" name="Stud. Mycol.">
        <title>101 Dothideomycetes genomes: a test case for predicting lifestyles and emergence of pathogens.</title>
        <authorList>
            <person name="Haridas S."/>
            <person name="Albert R."/>
            <person name="Binder M."/>
            <person name="Bloem J."/>
            <person name="Labutti K."/>
            <person name="Salamov A."/>
            <person name="Andreopoulos B."/>
            <person name="Baker S."/>
            <person name="Barry K."/>
            <person name="Bills G."/>
            <person name="Bluhm B."/>
            <person name="Cannon C."/>
            <person name="Castanera R."/>
            <person name="Culley D."/>
            <person name="Daum C."/>
            <person name="Ezra D."/>
            <person name="Gonzalez J."/>
            <person name="Henrissat B."/>
            <person name="Kuo A."/>
            <person name="Liang C."/>
            <person name="Lipzen A."/>
            <person name="Lutzoni F."/>
            <person name="Magnuson J."/>
            <person name="Mondo S."/>
            <person name="Nolan M."/>
            <person name="Ohm R."/>
            <person name="Pangilinan J."/>
            <person name="Park H.-J."/>
            <person name="Ramirez L."/>
            <person name="Alfaro M."/>
            <person name="Sun H."/>
            <person name="Tritt A."/>
            <person name="Yoshinaga Y."/>
            <person name="Zwiers L.-H."/>
            <person name="Turgeon B."/>
            <person name="Goodwin S."/>
            <person name="Spatafora J."/>
            <person name="Crous P."/>
            <person name="Grigoriev I."/>
        </authorList>
    </citation>
    <scope>NUCLEOTIDE SEQUENCE</scope>
    <source>
        <strain evidence="2">CBS 260.36</strain>
    </source>
</reference>
<dbReference type="AlphaFoldDB" id="A0A9P4J4T7"/>
<evidence type="ECO:0000259" key="1">
    <source>
        <dbReference type="PROSITE" id="PS51186"/>
    </source>
</evidence>
<name>A0A9P4J4T7_9PEZI</name>
<dbReference type="GO" id="GO:0016747">
    <property type="term" value="F:acyltransferase activity, transferring groups other than amino-acyl groups"/>
    <property type="evidence" value="ECO:0007669"/>
    <property type="project" value="InterPro"/>
</dbReference>
<evidence type="ECO:0000313" key="2">
    <source>
        <dbReference type="EMBL" id="KAF2155438.1"/>
    </source>
</evidence>
<dbReference type="Proteomes" id="UP000799439">
    <property type="component" value="Unassembled WGS sequence"/>
</dbReference>
<feature type="domain" description="N-acetyltransferase" evidence="1">
    <location>
        <begin position="62"/>
        <end position="240"/>
    </location>
</feature>
<dbReference type="InterPro" id="IPR000182">
    <property type="entry name" value="GNAT_dom"/>
</dbReference>
<evidence type="ECO:0000313" key="3">
    <source>
        <dbReference type="Proteomes" id="UP000799439"/>
    </source>
</evidence>
<dbReference type="SUPFAM" id="SSF55729">
    <property type="entry name" value="Acyl-CoA N-acyltransferases (Nat)"/>
    <property type="match status" value="1"/>
</dbReference>
<dbReference type="Gene3D" id="3.40.630.30">
    <property type="match status" value="1"/>
</dbReference>
<accession>A0A9P4J4T7</accession>
<gene>
    <name evidence="2" type="ORF">K461DRAFT_311689</name>
</gene>
<dbReference type="EMBL" id="ML996083">
    <property type="protein sequence ID" value="KAF2155438.1"/>
    <property type="molecule type" value="Genomic_DNA"/>
</dbReference>